<dbReference type="GeneID" id="19171710"/>
<dbReference type="AlphaFoldDB" id="W9XLB7"/>
<evidence type="ECO:0000313" key="4">
    <source>
        <dbReference type="Proteomes" id="UP000019478"/>
    </source>
</evidence>
<name>W9XLB7_9EURO</name>
<dbReference type="HOGENOM" id="CLU_040687_0_0_1"/>
<gene>
    <name evidence="3" type="ORF">A1O3_07612</name>
</gene>
<protein>
    <recommendedName>
        <fullName evidence="2">DNA ligase D 3'-phosphoesterase domain-containing protein</fullName>
    </recommendedName>
</protein>
<organism evidence="3 4">
    <name type="scientific">Capronia epimyces CBS 606.96</name>
    <dbReference type="NCBI Taxonomy" id="1182542"/>
    <lineage>
        <taxon>Eukaryota</taxon>
        <taxon>Fungi</taxon>
        <taxon>Dikarya</taxon>
        <taxon>Ascomycota</taxon>
        <taxon>Pezizomycotina</taxon>
        <taxon>Eurotiomycetes</taxon>
        <taxon>Chaetothyriomycetidae</taxon>
        <taxon>Chaetothyriales</taxon>
        <taxon>Herpotrichiellaceae</taxon>
        <taxon>Capronia</taxon>
    </lineage>
</organism>
<dbReference type="Pfam" id="PF13298">
    <property type="entry name" value="LigD_N"/>
    <property type="match status" value="1"/>
</dbReference>
<dbReference type="eggNOG" id="ENOG502SF29">
    <property type="taxonomic scope" value="Eukaryota"/>
</dbReference>
<feature type="region of interest" description="Disordered" evidence="1">
    <location>
        <begin position="267"/>
        <end position="362"/>
    </location>
</feature>
<proteinExistence type="predicted"/>
<feature type="region of interest" description="Disordered" evidence="1">
    <location>
        <begin position="462"/>
        <end position="491"/>
    </location>
</feature>
<dbReference type="EMBL" id="AMGY01000006">
    <property type="protein sequence ID" value="EXJ81322.1"/>
    <property type="molecule type" value="Genomic_DNA"/>
</dbReference>
<sequence>MKRHNIDDPIVKAENQSWELSRPASLNRSVSPPPTNRCRREDRNTRRLSNSGCTPISAATKKSATAAVEAGEIQIDDHVSFFSSKLLAARRPEVHGQARLPHDQWLELYRRNLNDRGHHFVIHQHDHPVAGTHYDLRLQCNATSSISFAIMYGLPGDPNSKRLNRNATETRVHNLWNHLIETASHETGTMLIWDTGEYTVLPYKTTARANNDTDTSEDSDSDVVDLSRVGEESQPLKLHRAFQTRKIKLRLHGTRLPKNYTISLRLHSENDRVNQPEPPAFKRRRTNLSSFAPRRRRARAQVETSDSSRPSSPDHPNLDSGDDETRHTKRPPRTNSTVPSLHRTASPPILTRGTSSGGAQASKLTKASIQIDAETLGPNRALKHNHNSNKSVVKPKADFINEEALTHLNNAYPGAVNSINSIHQRRWFLSLDRAANGFRPTNETAYGRRIWERVPIGMAGRTKLWPESTSGSASNSRKDVSETELEAQPQTGEALGGFELFHVLGRDFETSILTGRTAADVAKDEGMVGYRPRGGWRPVTE</sequence>
<comment type="caution">
    <text evidence="3">The sequence shown here is derived from an EMBL/GenBank/DDBJ whole genome shotgun (WGS) entry which is preliminary data.</text>
</comment>
<reference evidence="3 4" key="1">
    <citation type="submission" date="2013-03" db="EMBL/GenBank/DDBJ databases">
        <title>The Genome Sequence of Capronia epimyces CBS 606.96.</title>
        <authorList>
            <consortium name="The Broad Institute Genomics Platform"/>
            <person name="Cuomo C."/>
            <person name="de Hoog S."/>
            <person name="Gorbushina A."/>
            <person name="Walker B."/>
            <person name="Young S.K."/>
            <person name="Zeng Q."/>
            <person name="Gargeya S."/>
            <person name="Fitzgerald M."/>
            <person name="Haas B."/>
            <person name="Abouelleil A."/>
            <person name="Allen A.W."/>
            <person name="Alvarado L."/>
            <person name="Arachchi H.M."/>
            <person name="Berlin A.M."/>
            <person name="Chapman S.B."/>
            <person name="Gainer-Dewar J."/>
            <person name="Goldberg J."/>
            <person name="Griggs A."/>
            <person name="Gujja S."/>
            <person name="Hansen M."/>
            <person name="Howarth C."/>
            <person name="Imamovic A."/>
            <person name="Ireland A."/>
            <person name="Larimer J."/>
            <person name="McCowan C."/>
            <person name="Murphy C."/>
            <person name="Pearson M."/>
            <person name="Poon T.W."/>
            <person name="Priest M."/>
            <person name="Roberts A."/>
            <person name="Saif S."/>
            <person name="Shea T."/>
            <person name="Sisk P."/>
            <person name="Sykes S."/>
            <person name="Wortman J."/>
            <person name="Nusbaum C."/>
            <person name="Birren B."/>
        </authorList>
    </citation>
    <scope>NUCLEOTIDE SEQUENCE [LARGE SCALE GENOMIC DNA]</scope>
    <source>
        <strain evidence="3 4">CBS 606.96</strain>
    </source>
</reference>
<accession>W9XLB7</accession>
<feature type="compositionally biased region" description="Polar residues" evidence="1">
    <location>
        <begin position="352"/>
        <end position="362"/>
    </location>
</feature>
<dbReference type="PANTHER" id="PTHR39465">
    <property type="entry name" value="DNA LIGASE D, 3'-PHOSPHOESTERASE DOMAIN"/>
    <property type="match status" value="1"/>
</dbReference>
<evidence type="ECO:0000256" key="1">
    <source>
        <dbReference type="SAM" id="MobiDB-lite"/>
    </source>
</evidence>
<dbReference type="Proteomes" id="UP000019478">
    <property type="component" value="Unassembled WGS sequence"/>
</dbReference>
<evidence type="ECO:0000259" key="2">
    <source>
        <dbReference type="Pfam" id="PF13298"/>
    </source>
</evidence>
<feature type="compositionally biased region" description="Polar residues" evidence="1">
    <location>
        <begin position="17"/>
        <end position="30"/>
    </location>
</feature>
<dbReference type="OrthoDB" id="2588098at2759"/>
<evidence type="ECO:0000313" key="3">
    <source>
        <dbReference type="EMBL" id="EXJ81322.1"/>
    </source>
</evidence>
<dbReference type="PANTHER" id="PTHR39465:SF1">
    <property type="entry name" value="DNA LIGASE D 3'-PHOSPHOESTERASE DOMAIN-CONTAINING PROTEIN"/>
    <property type="match status" value="1"/>
</dbReference>
<dbReference type="RefSeq" id="XP_007735910.1">
    <property type="nucleotide sequence ID" value="XM_007737720.1"/>
</dbReference>
<dbReference type="InterPro" id="IPR014144">
    <property type="entry name" value="LigD_PE_domain"/>
</dbReference>
<feature type="domain" description="DNA ligase D 3'-phosphoesterase" evidence="2">
    <location>
        <begin position="123"/>
        <end position="262"/>
    </location>
</feature>
<feature type="region of interest" description="Disordered" evidence="1">
    <location>
        <begin position="17"/>
        <end position="53"/>
    </location>
</feature>
<keyword evidence="4" id="KW-1185">Reference proteome</keyword>